<accession>A0A1Y5FAG8</accession>
<dbReference type="Proteomes" id="UP000196531">
    <property type="component" value="Unassembled WGS sequence"/>
</dbReference>
<feature type="coiled-coil region" evidence="1">
    <location>
        <begin position="234"/>
        <end position="324"/>
    </location>
</feature>
<keyword evidence="2" id="KW-1133">Transmembrane helix</keyword>
<feature type="transmembrane region" description="Helical" evidence="2">
    <location>
        <begin position="20"/>
        <end position="40"/>
    </location>
</feature>
<dbReference type="AlphaFoldDB" id="A0A1Y5FAG8"/>
<proteinExistence type="predicted"/>
<keyword evidence="1" id="KW-0175">Coiled coil</keyword>
<keyword evidence="2" id="KW-0472">Membrane</keyword>
<feature type="coiled-coil region" evidence="1">
    <location>
        <begin position="353"/>
        <end position="380"/>
    </location>
</feature>
<reference evidence="4" key="1">
    <citation type="journal article" date="2017" name="Proc. Natl. Acad. Sci. U.S.A.">
        <title>Simulation of Deepwater Horizon oil plume reveals substrate specialization within a complex community of hydrocarbon-degraders.</title>
        <authorList>
            <person name="Hu P."/>
            <person name="Dubinsky E.A."/>
            <person name="Probst A.J."/>
            <person name="Wang J."/>
            <person name="Sieber C.M.K."/>
            <person name="Tom L.M."/>
            <person name="Gardinali P."/>
            <person name="Banfield J.F."/>
            <person name="Atlas R.M."/>
            <person name="Andersen G.L."/>
        </authorList>
    </citation>
    <scope>NUCLEOTIDE SEQUENCE [LARGE SCALE GENOMIC DNA]</scope>
</reference>
<organism evidence="3 4">
    <name type="scientific">Halobacteriovorax marinus</name>
    <dbReference type="NCBI Taxonomy" id="97084"/>
    <lineage>
        <taxon>Bacteria</taxon>
        <taxon>Pseudomonadati</taxon>
        <taxon>Bdellovibrionota</taxon>
        <taxon>Bacteriovoracia</taxon>
        <taxon>Bacteriovoracales</taxon>
        <taxon>Halobacteriovoraceae</taxon>
        <taxon>Halobacteriovorax</taxon>
    </lineage>
</organism>
<comment type="caution">
    <text evidence="3">The sequence shown here is derived from an EMBL/GenBank/DDBJ whole genome shotgun (WGS) entry which is preliminary data.</text>
</comment>
<protein>
    <submittedName>
        <fullName evidence="3">Uncharacterized protein</fullName>
    </submittedName>
</protein>
<evidence type="ECO:0000256" key="1">
    <source>
        <dbReference type="SAM" id="Coils"/>
    </source>
</evidence>
<evidence type="ECO:0000313" key="3">
    <source>
        <dbReference type="EMBL" id="OUR98537.1"/>
    </source>
</evidence>
<dbReference type="EMBL" id="MAAO01000004">
    <property type="protein sequence ID" value="OUR98537.1"/>
    <property type="molecule type" value="Genomic_DNA"/>
</dbReference>
<evidence type="ECO:0000313" key="4">
    <source>
        <dbReference type="Proteomes" id="UP000196531"/>
    </source>
</evidence>
<name>A0A1Y5FAG8_9BACT</name>
<sequence length="491" mass="54968">MYSKLINIIFSGRRDMRKPILNSFIALAVLTSTFGAVAVYKTSDHSGRSIASVENPIVAEYASASFIREQKIRMEEVTIEMKNANGEMIKVTKRIVEIETRIAAQMKKGVAYSNIAEITKLKNDLASVNAAKAKVETTMSSLKVKHQKALDDLTSTNKALSNLVTKKKAETVALKSKIAELERTGLVSTEEIAKLKSSLSAKELENGKLTKSLVDLRAQVNIKNTALAQSIMKGNKLETSVQKLNIQLEKLNLTMENKDQEFQTLSEAKIALQENHDNLVTEKENLDIQIGKLISETEAKSKLLSDKESEIKENQNLISCQKEEIKVNTDKIAELKALVEKSTKAISDSAKAIKSFKVEKEERVEKITKLEKENKKFKTEQKEFGSVMQMMMSQFMMMPQMMQPRMARPQITNPLAGFSMSDMFMMKMMQGGGSNGFGSTGFPMFDPYAAPKVVTNNYFAQKNPYGGELNDFNVREMYQPSNRAPSGYFTF</sequence>
<evidence type="ECO:0000256" key="2">
    <source>
        <dbReference type="SAM" id="Phobius"/>
    </source>
</evidence>
<keyword evidence="2" id="KW-0812">Transmembrane</keyword>
<gene>
    <name evidence="3" type="ORF">A9Q84_03750</name>
</gene>
<feature type="coiled-coil region" evidence="1">
    <location>
        <begin position="67"/>
        <end position="94"/>
    </location>
</feature>